<evidence type="ECO:0000256" key="2">
    <source>
        <dbReference type="SAM" id="Phobius"/>
    </source>
</evidence>
<keyword evidence="2" id="KW-1133">Transmembrane helix</keyword>
<feature type="coiled-coil region" evidence="1">
    <location>
        <begin position="167"/>
        <end position="251"/>
    </location>
</feature>
<comment type="caution">
    <text evidence="3">The sequence shown here is derived from an EMBL/GenBank/DDBJ whole genome shotgun (WGS) entry which is preliminary data.</text>
</comment>
<dbReference type="AlphaFoldDB" id="A0A7C5N7S7"/>
<feature type="transmembrane region" description="Helical" evidence="2">
    <location>
        <begin position="545"/>
        <end position="566"/>
    </location>
</feature>
<keyword evidence="2" id="KW-0472">Membrane</keyword>
<feature type="transmembrane region" description="Helical" evidence="2">
    <location>
        <begin position="482"/>
        <end position="502"/>
    </location>
</feature>
<evidence type="ECO:0000256" key="1">
    <source>
        <dbReference type="SAM" id="Coils"/>
    </source>
</evidence>
<feature type="transmembrane region" description="Helical" evidence="2">
    <location>
        <begin position="23"/>
        <end position="41"/>
    </location>
</feature>
<dbReference type="EMBL" id="DROM01000378">
    <property type="protein sequence ID" value="HHH13825.1"/>
    <property type="molecule type" value="Genomic_DNA"/>
</dbReference>
<dbReference type="GO" id="GO:0005886">
    <property type="term" value="C:plasma membrane"/>
    <property type="evidence" value="ECO:0007669"/>
    <property type="project" value="TreeGrafter"/>
</dbReference>
<dbReference type="Proteomes" id="UP000886100">
    <property type="component" value="Unassembled WGS sequence"/>
</dbReference>
<name>A0A7C5N7S7_9GAMM</name>
<dbReference type="Gene3D" id="1.10.287.1490">
    <property type="match status" value="1"/>
</dbReference>
<gene>
    <name evidence="3" type="ORF">ENJ98_06265</name>
</gene>
<protein>
    <submittedName>
        <fullName evidence="3">Lipopolysaccharide biosynthesis protein</fullName>
    </submittedName>
</protein>
<accession>A0A7C5N7S7</accession>
<keyword evidence="2" id="KW-0812">Transmembrane</keyword>
<feature type="coiled-coil region" evidence="1">
    <location>
        <begin position="316"/>
        <end position="445"/>
    </location>
</feature>
<dbReference type="PANTHER" id="PTHR32309">
    <property type="entry name" value="TYROSINE-PROTEIN KINASE"/>
    <property type="match status" value="1"/>
</dbReference>
<dbReference type="PANTHER" id="PTHR32309:SF13">
    <property type="entry name" value="FERRIC ENTEROBACTIN TRANSPORT PROTEIN FEPE"/>
    <property type="match status" value="1"/>
</dbReference>
<proteinExistence type="predicted"/>
<evidence type="ECO:0000313" key="3">
    <source>
        <dbReference type="EMBL" id="HHH13825.1"/>
    </source>
</evidence>
<keyword evidence="1" id="KW-0175">Coiled coil</keyword>
<sequence length="582" mass="66242">MEEANTLDLAHYLDVLRRRRRQFIVPALITFVLFVLLALLIPSTYRSTATILIEQQEIPHDLVRSTVTSFADRRIQTISQRVMTTANLGKIIEKYDLYPDERRRYTLATVVEEMRDDIELKMISADVVDPRSGRPTEATIAFSLSYENESPEKAQKVANELTSLFLNENIKERRQVAREASRFLTEETDKLARQIDTLEARLADFKRQHGDNLPELQAVNREFLHRAEDRMLRTEQDLRAVEERIYNLQGQLAQVSPYSDFYSSTGKRVLSAADRLKELESQYATIVARYAKGHPTRVAMERELAALRAEVGGDDPAELQRRLTELEGELASLRKRYSADHPDVKAKVRAIAELERQLAQARKKPAVRRALVKEADNPAYIQLQSALESAQAERRSLLKTRTEVQKQIERLQKLAAEAPRVEREYREITREYDNAVLKYKELKNKQIEAQLAESLETESKGERFVVVEPPLLPEEPASPNRLAILLIGFVLSLGVGAANVGIRETLDKSVHGSRDLIEATGSPPLAVIPRIETDSDRRSRILRRLLAVLLVLGLIAAALAVVHFAYRPLDVLYYQALNRLGI</sequence>
<dbReference type="InterPro" id="IPR050445">
    <property type="entry name" value="Bact_polysacc_biosynth/exp"/>
</dbReference>
<dbReference type="GO" id="GO:0004713">
    <property type="term" value="F:protein tyrosine kinase activity"/>
    <property type="evidence" value="ECO:0007669"/>
    <property type="project" value="TreeGrafter"/>
</dbReference>
<organism evidence="3">
    <name type="scientific">Thiolapillus brandeum</name>
    <dbReference type="NCBI Taxonomy" id="1076588"/>
    <lineage>
        <taxon>Bacteria</taxon>
        <taxon>Pseudomonadati</taxon>
        <taxon>Pseudomonadota</taxon>
        <taxon>Gammaproteobacteria</taxon>
        <taxon>Chromatiales</taxon>
        <taxon>Sedimenticolaceae</taxon>
        <taxon>Thiolapillus</taxon>
    </lineage>
</organism>
<reference evidence="3" key="1">
    <citation type="journal article" date="2020" name="mSystems">
        <title>Genome- and Community-Level Interaction Insights into Carbon Utilization and Element Cycling Functions of Hydrothermarchaeota in Hydrothermal Sediment.</title>
        <authorList>
            <person name="Zhou Z."/>
            <person name="Liu Y."/>
            <person name="Xu W."/>
            <person name="Pan J."/>
            <person name="Luo Z.H."/>
            <person name="Li M."/>
        </authorList>
    </citation>
    <scope>NUCLEOTIDE SEQUENCE [LARGE SCALE GENOMIC DNA]</scope>
    <source>
        <strain evidence="3">HyVt-535</strain>
    </source>
</reference>